<evidence type="ECO:0000256" key="8">
    <source>
        <dbReference type="ARBA" id="ARBA00022741"/>
    </source>
</evidence>
<dbReference type="InterPro" id="IPR023298">
    <property type="entry name" value="ATPase_P-typ_TM_dom_sf"/>
</dbReference>
<dbReference type="Gene3D" id="3.40.1110.10">
    <property type="entry name" value="Calcium-transporting ATPase, cytoplasmic domain N"/>
    <property type="match status" value="1"/>
</dbReference>
<feature type="domain" description="HMA" evidence="18">
    <location>
        <begin position="4"/>
        <end position="70"/>
    </location>
</feature>
<comment type="caution">
    <text evidence="19">The sequence shown here is derived from an EMBL/GenBank/DDBJ whole genome shotgun (WGS) entry which is preliminary data.</text>
</comment>
<gene>
    <name evidence="19" type="ORF">C7P63_00885</name>
</gene>
<dbReference type="InterPro" id="IPR036163">
    <property type="entry name" value="HMA_dom_sf"/>
</dbReference>
<keyword evidence="4" id="KW-0813">Transport</keyword>
<feature type="transmembrane region" description="Helical" evidence="17">
    <location>
        <begin position="683"/>
        <end position="700"/>
    </location>
</feature>
<dbReference type="SUPFAM" id="SSF81665">
    <property type="entry name" value="Calcium ATPase, transmembrane domain M"/>
    <property type="match status" value="1"/>
</dbReference>
<dbReference type="EMBL" id="PXZH01000001">
    <property type="protein sequence ID" value="RST89665.1"/>
    <property type="molecule type" value="Genomic_DNA"/>
</dbReference>
<proteinExistence type="inferred from homology"/>
<feature type="transmembrane region" description="Helical" evidence="17">
    <location>
        <begin position="128"/>
        <end position="146"/>
    </location>
</feature>
<dbReference type="SUPFAM" id="SSF81653">
    <property type="entry name" value="Calcium ATPase, transduction domain A"/>
    <property type="match status" value="1"/>
</dbReference>
<evidence type="ECO:0000256" key="15">
    <source>
        <dbReference type="ARBA" id="ARBA00023136"/>
    </source>
</evidence>
<dbReference type="Pfam" id="PF00122">
    <property type="entry name" value="E1-E2_ATPase"/>
    <property type="match status" value="1"/>
</dbReference>
<evidence type="ECO:0000256" key="7">
    <source>
        <dbReference type="ARBA" id="ARBA00022723"/>
    </source>
</evidence>
<dbReference type="CDD" id="cd00371">
    <property type="entry name" value="HMA"/>
    <property type="match status" value="1"/>
</dbReference>
<dbReference type="GO" id="GO:0005507">
    <property type="term" value="F:copper ion binding"/>
    <property type="evidence" value="ECO:0007669"/>
    <property type="project" value="TreeGrafter"/>
</dbReference>
<feature type="transmembrane region" description="Helical" evidence="17">
    <location>
        <begin position="706"/>
        <end position="726"/>
    </location>
</feature>
<evidence type="ECO:0000313" key="20">
    <source>
        <dbReference type="Proteomes" id="UP000277864"/>
    </source>
</evidence>
<keyword evidence="14" id="KW-0406">Ion transport</keyword>
<evidence type="ECO:0000313" key="19">
    <source>
        <dbReference type="EMBL" id="RST89665.1"/>
    </source>
</evidence>
<dbReference type="InterPro" id="IPR018303">
    <property type="entry name" value="ATPase_P-typ_P_site"/>
</dbReference>
<dbReference type="PANTHER" id="PTHR43520">
    <property type="entry name" value="ATP7, ISOFORM B"/>
    <property type="match status" value="1"/>
</dbReference>
<accession>A0A429Z7Q5</accession>
<dbReference type="SUPFAM" id="SSF55008">
    <property type="entry name" value="HMA, heavy metal-associated domain"/>
    <property type="match status" value="1"/>
</dbReference>
<evidence type="ECO:0000256" key="4">
    <source>
        <dbReference type="ARBA" id="ARBA00022448"/>
    </source>
</evidence>
<dbReference type="Pfam" id="PF00403">
    <property type="entry name" value="HMA"/>
    <property type="match status" value="1"/>
</dbReference>
<reference evidence="19 20" key="1">
    <citation type="submission" date="2018-03" db="EMBL/GenBank/DDBJ databases">
        <authorList>
            <person name="Gulvik C.A."/>
        </authorList>
    </citation>
    <scope>NUCLEOTIDE SEQUENCE [LARGE SCALE GENOMIC DNA]</scope>
    <source>
        <strain evidence="19 20">JCM 31581</strain>
    </source>
</reference>
<evidence type="ECO:0000256" key="17">
    <source>
        <dbReference type="RuleBase" id="RU362081"/>
    </source>
</evidence>
<comment type="subcellular location">
    <subcellularLocation>
        <location evidence="1">Cell membrane</location>
        <topology evidence="1">Multi-pass membrane protein</topology>
    </subcellularLocation>
</comment>
<dbReference type="PRINTS" id="PR00943">
    <property type="entry name" value="CUATPASE"/>
</dbReference>
<dbReference type="GO" id="GO:0140581">
    <property type="term" value="F:P-type monovalent copper transporter activity"/>
    <property type="evidence" value="ECO:0007669"/>
    <property type="project" value="UniProtKB-EC"/>
</dbReference>
<dbReference type="PROSITE" id="PS00154">
    <property type="entry name" value="ATPASE_E1_E2"/>
    <property type="match status" value="1"/>
</dbReference>
<dbReference type="FunFam" id="3.30.70.100:FF:000005">
    <property type="entry name" value="Copper-exporting P-type ATPase A"/>
    <property type="match status" value="1"/>
</dbReference>
<dbReference type="OrthoDB" id="9813266at2"/>
<keyword evidence="7 17" id="KW-0479">Metal-binding</keyword>
<dbReference type="InterPro" id="IPR001757">
    <property type="entry name" value="P_typ_ATPase"/>
</dbReference>
<dbReference type="PROSITE" id="PS01047">
    <property type="entry name" value="HMA_1"/>
    <property type="match status" value="1"/>
</dbReference>
<dbReference type="NCBIfam" id="TIGR01525">
    <property type="entry name" value="ATPase-IB_hvy"/>
    <property type="match status" value="1"/>
</dbReference>
<dbReference type="InterPro" id="IPR023214">
    <property type="entry name" value="HAD_sf"/>
</dbReference>
<keyword evidence="15 17" id="KW-0472">Membrane</keyword>
<evidence type="ECO:0000256" key="9">
    <source>
        <dbReference type="ARBA" id="ARBA00022796"/>
    </source>
</evidence>
<evidence type="ECO:0000256" key="11">
    <source>
        <dbReference type="ARBA" id="ARBA00022967"/>
    </source>
</evidence>
<comment type="similarity">
    <text evidence="2 17">Belongs to the cation transport ATPase (P-type) (TC 3.A.3) family. Type IB subfamily.</text>
</comment>
<dbReference type="NCBIfam" id="TIGR01494">
    <property type="entry name" value="ATPase_P-type"/>
    <property type="match status" value="1"/>
</dbReference>
<dbReference type="Gene3D" id="2.70.150.10">
    <property type="entry name" value="Calcium-transporting ATPase, cytoplasmic transduction domain A"/>
    <property type="match status" value="1"/>
</dbReference>
<dbReference type="InterPro" id="IPR036412">
    <property type="entry name" value="HAD-like_sf"/>
</dbReference>
<keyword evidence="12 17" id="KW-1133">Transmembrane helix</keyword>
<dbReference type="InterPro" id="IPR008250">
    <property type="entry name" value="ATPase_P-typ_transduc_dom_A_sf"/>
</dbReference>
<evidence type="ECO:0000256" key="3">
    <source>
        <dbReference type="ARBA" id="ARBA00012517"/>
    </source>
</evidence>
<dbReference type="SFLD" id="SFLDS00003">
    <property type="entry name" value="Haloacid_Dehalogenase"/>
    <property type="match status" value="1"/>
</dbReference>
<evidence type="ECO:0000256" key="1">
    <source>
        <dbReference type="ARBA" id="ARBA00004651"/>
    </source>
</evidence>
<organism evidence="19 20">
    <name type="scientific">Vagococcus humatus</name>
    <dbReference type="NCBI Taxonomy" id="1889241"/>
    <lineage>
        <taxon>Bacteria</taxon>
        <taxon>Bacillati</taxon>
        <taxon>Bacillota</taxon>
        <taxon>Bacilli</taxon>
        <taxon>Lactobacillales</taxon>
        <taxon>Enterococcaceae</taxon>
        <taxon>Vagococcus</taxon>
    </lineage>
</organism>
<dbReference type="CDD" id="cd02094">
    <property type="entry name" value="P-type_ATPase_Cu-like"/>
    <property type="match status" value="1"/>
</dbReference>
<dbReference type="GO" id="GO:0043682">
    <property type="term" value="F:P-type divalent copper transporter activity"/>
    <property type="evidence" value="ECO:0007669"/>
    <property type="project" value="TreeGrafter"/>
</dbReference>
<protein>
    <recommendedName>
        <fullName evidence="3">P-type Cu(+) transporter</fullName>
        <ecNumber evidence="3">7.2.2.8</ecNumber>
    </recommendedName>
</protein>
<keyword evidence="13" id="KW-0186">Copper</keyword>
<evidence type="ECO:0000256" key="10">
    <source>
        <dbReference type="ARBA" id="ARBA00022840"/>
    </source>
</evidence>
<dbReference type="InterPro" id="IPR017969">
    <property type="entry name" value="Heavy-metal-associated_CS"/>
</dbReference>
<dbReference type="Gene3D" id="3.40.50.1000">
    <property type="entry name" value="HAD superfamily/HAD-like"/>
    <property type="match status" value="1"/>
</dbReference>
<dbReference type="InterPro" id="IPR006121">
    <property type="entry name" value="HMA_dom"/>
</dbReference>
<dbReference type="FunFam" id="2.70.150.10:FF:000002">
    <property type="entry name" value="Copper-transporting ATPase 1, putative"/>
    <property type="match status" value="1"/>
</dbReference>
<dbReference type="NCBIfam" id="TIGR01511">
    <property type="entry name" value="ATPase-IB1_Cu"/>
    <property type="match status" value="1"/>
</dbReference>
<keyword evidence="9" id="KW-0187">Copper transport</keyword>
<feature type="transmembrane region" description="Helical" evidence="17">
    <location>
        <begin position="189"/>
        <end position="206"/>
    </location>
</feature>
<dbReference type="GO" id="GO:0005524">
    <property type="term" value="F:ATP binding"/>
    <property type="evidence" value="ECO:0007669"/>
    <property type="project" value="UniProtKB-UniRule"/>
</dbReference>
<dbReference type="PRINTS" id="PR00119">
    <property type="entry name" value="CATATPASE"/>
</dbReference>
<dbReference type="GO" id="GO:0055070">
    <property type="term" value="P:copper ion homeostasis"/>
    <property type="evidence" value="ECO:0007669"/>
    <property type="project" value="TreeGrafter"/>
</dbReference>
<dbReference type="InterPro" id="IPR044492">
    <property type="entry name" value="P_typ_ATPase_HD_dom"/>
</dbReference>
<dbReference type="InterPro" id="IPR059000">
    <property type="entry name" value="ATPase_P-type_domA"/>
</dbReference>
<dbReference type="PROSITE" id="PS50846">
    <property type="entry name" value="HMA_2"/>
    <property type="match status" value="1"/>
</dbReference>
<keyword evidence="8 17" id="KW-0547">Nucleotide-binding</keyword>
<keyword evidence="20" id="KW-1185">Reference proteome</keyword>
<dbReference type="SFLD" id="SFLDG00002">
    <property type="entry name" value="C1.7:_P-type_atpase_like"/>
    <property type="match status" value="1"/>
</dbReference>
<keyword evidence="6 17" id="KW-0812">Transmembrane</keyword>
<feature type="transmembrane region" description="Helical" evidence="17">
    <location>
        <begin position="370"/>
        <end position="395"/>
    </location>
</feature>
<dbReference type="RefSeq" id="WP_125942276.1">
    <property type="nucleotide sequence ID" value="NZ_PXZH01000001.1"/>
</dbReference>
<evidence type="ECO:0000256" key="6">
    <source>
        <dbReference type="ARBA" id="ARBA00022692"/>
    </source>
</evidence>
<feature type="transmembrane region" description="Helical" evidence="17">
    <location>
        <begin position="91"/>
        <end position="116"/>
    </location>
</feature>
<dbReference type="Gene3D" id="3.30.70.100">
    <property type="match status" value="1"/>
</dbReference>
<dbReference type="InterPro" id="IPR023299">
    <property type="entry name" value="ATPase_P-typ_cyto_dom_N"/>
</dbReference>
<dbReference type="Pfam" id="PF00702">
    <property type="entry name" value="Hydrolase"/>
    <property type="match status" value="1"/>
</dbReference>
<evidence type="ECO:0000256" key="5">
    <source>
        <dbReference type="ARBA" id="ARBA00022475"/>
    </source>
</evidence>
<sequence length="732" mass="78647">MGQARDTFVITGMTCANCSARVEKELNQQKGVEQATVNFATEKATVLYEKEVTNSEELIEQVEKIGYGAILYDEAHKQHIRQQQQAAEKRMFYELIISGLLTLPMVVGMILMMAGVNSPLVHWLHKPLVQWGLATPVQFFIGARFYKGAYHSIKTKAPNMDVLVAMGTSAAYLLSVYNGFLGGVATDLYFESSAMIITLILLGKYVEQKAKNKTSYAIRGLMDLQAKEATVLREGKELVIPYEQVLVGDHLVVKPGEQVPTDGVVVAGQTVLDESMLTGESLPVSKQAGDQVFGGTSNGAGAFQMKVTKVGSETALSRIIQLVEEAQGTKAPIQQIADKVSGVFVPAVLVIAAVTLVVTSLVTGQLQVGIIHSVSVLVIACPCALGLATPTAIMVGTGLGAKQGILIKGGEALEKAAHLNAIVFDKTGTITEGKPQVTDVHWLEEVADSFKYLVALEMNSEHPIGEAVVAYGQSIGAYDKELNETKTTALPGLGIKGVIENQEYLAGNRHLMAQSGFDTGSYDTLVTSWENQGKTVIYVAKEQGIMGIVAVSDVVKEEAALAIKQLKDQGIDVYLLTGDNQRAAQFIGEQVGIEKAHIFAEVLPEDKASYVSKLQKQGKQVGMVGDGINDAPALATADIGIAMGSGTDIAMETADITIMNNQLLQVERMIQLSKKTVKKIKQNLFWAFIYNIIGIPFAALGWLNPIIAGGAMAFSSVSVLLNSLSLNRTKWH</sequence>
<evidence type="ECO:0000256" key="14">
    <source>
        <dbReference type="ARBA" id="ARBA00023065"/>
    </source>
</evidence>
<dbReference type="AlphaFoldDB" id="A0A429Z7Q5"/>
<evidence type="ECO:0000256" key="13">
    <source>
        <dbReference type="ARBA" id="ARBA00023008"/>
    </source>
</evidence>
<dbReference type="GO" id="GO:0005886">
    <property type="term" value="C:plasma membrane"/>
    <property type="evidence" value="ECO:0007669"/>
    <property type="project" value="UniProtKB-SubCell"/>
</dbReference>
<dbReference type="SFLD" id="SFLDF00027">
    <property type="entry name" value="p-type_atpase"/>
    <property type="match status" value="1"/>
</dbReference>
<dbReference type="Proteomes" id="UP000277864">
    <property type="component" value="Unassembled WGS sequence"/>
</dbReference>
<comment type="catalytic activity">
    <reaction evidence="16">
        <text>Cu(+)(in) + ATP + H2O = Cu(+)(out) + ADP + phosphate + H(+)</text>
        <dbReference type="Rhea" id="RHEA:25792"/>
        <dbReference type="ChEBI" id="CHEBI:15377"/>
        <dbReference type="ChEBI" id="CHEBI:15378"/>
        <dbReference type="ChEBI" id="CHEBI:30616"/>
        <dbReference type="ChEBI" id="CHEBI:43474"/>
        <dbReference type="ChEBI" id="CHEBI:49552"/>
        <dbReference type="ChEBI" id="CHEBI:456216"/>
        <dbReference type="EC" id="7.2.2.8"/>
    </reaction>
</comment>
<dbReference type="EC" id="7.2.2.8" evidence="3"/>
<evidence type="ECO:0000256" key="16">
    <source>
        <dbReference type="ARBA" id="ARBA00049289"/>
    </source>
</evidence>
<name>A0A429Z7Q5_9ENTE</name>
<dbReference type="GO" id="GO:0016887">
    <property type="term" value="F:ATP hydrolysis activity"/>
    <property type="evidence" value="ECO:0007669"/>
    <property type="project" value="InterPro"/>
</dbReference>
<feature type="transmembrane region" description="Helical" evidence="17">
    <location>
        <begin position="343"/>
        <end position="364"/>
    </location>
</feature>
<dbReference type="SUPFAM" id="SSF56784">
    <property type="entry name" value="HAD-like"/>
    <property type="match status" value="1"/>
</dbReference>
<keyword evidence="10 17" id="KW-0067">ATP-binding</keyword>
<evidence type="ECO:0000256" key="12">
    <source>
        <dbReference type="ARBA" id="ARBA00022989"/>
    </source>
</evidence>
<evidence type="ECO:0000259" key="18">
    <source>
        <dbReference type="PROSITE" id="PS50846"/>
    </source>
</evidence>
<evidence type="ECO:0000256" key="2">
    <source>
        <dbReference type="ARBA" id="ARBA00006024"/>
    </source>
</evidence>
<dbReference type="InterPro" id="IPR027256">
    <property type="entry name" value="P-typ_ATPase_IB"/>
</dbReference>
<keyword evidence="11" id="KW-1278">Translocase</keyword>
<feature type="transmembrane region" description="Helical" evidence="17">
    <location>
        <begin position="158"/>
        <end position="177"/>
    </location>
</feature>
<keyword evidence="5 17" id="KW-1003">Cell membrane</keyword>
<dbReference type="PANTHER" id="PTHR43520:SF8">
    <property type="entry name" value="P-TYPE CU(+) TRANSPORTER"/>
    <property type="match status" value="1"/>
</dbReference>
<dbReference type="FunFam" id="3.40.50.1000:FF:000020">
    <property type="entry name" value="Probable cation-transporting P-type ATPase"/>
    <property type="match status" value="1"/>
</dbReference>